<organism evidence="3 4">
    <name type="scientific">Pseudoflavonifractor intestinihominis</name>
    <dbReference type="NCBI Taxonomy" id="3133171"/>
    <lineage>
        <taxon>Bacteria</taxon>
        <taxon>Bacillati</taxon>
        <taxon>Bacillota</taxon>
        <taxon>Clostridia</taxon>
        <taxon>Eubacteriales</taxon>
        <taxon>Oscillospiraceae</taxon>
        <taxon>Pseudoflavonifractor</taxon>
    </lineage>
</organism>
<name>A0ABV1ECC7_9FIRM</name>
<feature type="compositionally biased region" description="Pro residues" evidence="1">
    <location>
        <begin position="190"/>
        <end position="199"/>
    </location>
</feature>
<accession>A0ABV1ECC7</accession>
<reference evidence="3 4" key="1">
    <citation type="submission" date="2024-03" db="EMBL/GenBank/DDBJ databases">
        <title>Human intestinal bacterial collection.</title>
        <authorList>
            <person name="Pauvert C."/>
            <person name="Hitch T.C.A."/>
            <person name="Clavel T."/>
        </authorList>
    </citation>
    <scope>NUCLEOTIDE SEQUENCE [LARGE SCALE GENOMIC DNA]</scope>
    <source>
        <strain evidence="3 4">CLA-AP-H29</strain>
    </source>
</reference>
<keyword evidence="4" id="KW-1185">Reference proteome</keyword>
<keyword evidence="2" id="KW-1133">Transmembrane helix</keyword>
<feature type="transmembrane region" description="Helical" evidence="2">
    <location>
        <begin position="58"/>
        <end position="75"/>
    </location>
</feature>
<evidence type="ECO:0000256" key="1">
    <source>
        <dbReference type="SAM" id="MobiDB-lite"/>
    </source>
</evidence>
<feature type="region of interest" description="Disordered" evidence="1">
    <location>
        <begin position="152"/>
        <end position="175"/>
    </location>
</feature>
<dbReference type="RefSeq" id="WP_349232611.1">
    <property type="nucleotide sequence ID" value="NZ_JBBMFK010000037.1"/>
</dbReference>
<dbReference type="EMBL" id="JBBMFK010000037">
    <property type="protein sequence ID" value="MEQ2444936.1"/>
    <property type="molecule type" value="Genomic_DNA"/>
</dbReference>
<keyword evidence="2" id="KW-0812">Transmembrane</keyword>
<feature type="transmembrane region" description="Helical" evidence="2">
    <location>
        <begin position="250"/>
        <end position="270"/>
    </location>
</feature>
<sequence length="353" mass="38415">MKQYSFSYQTPMKWHKFLTYFCLPLSFLSTLVMLPSIMKNVDLLKFTEYHLLGEVETVIYVAYLFISAGAFIGLLKRRWFGPCLLFAAYATTGIYGIFLLLVGNLWIGNALLLSRGFSQAIVSFVFLALNVLYYNNRRMLFSGGNAAPETAPPASPASAAVQTPPPPSAAPAQAPVSAPSFYLPREVPAAPPAAEPVPSPADVKDRLSGAPSHNSATALGPVPAPSPAQEAPAPQSLSAQRPRPGLRKGVVAAACCVLVVMAGALGFLAWNTYTLTQRLEDAALEQQALSAQIDSLEADLSFYTSKIGFVVEDSDHYHTRDCYVYKQADSFWAYNIEYCAYLGYTPCPICWPQ</sequence>
<proteinExistence type="predicted"/>
<keyword evidence="2" id="KW-0472">Membrane</keyword>
<feature type="compositionally biased region" description="Low complexity" evidence="1">
    <location>
        <begin position="227"/>
        <end position="240"/>
    </location>
</feature>
<feature type="transmembrane region" description="Helical" evidence="2">
    <location>
        <begin position="20"/>
        <end position="38"/>
    </location>
</feature>
<evidence type="ECO:0000313" key="4">
    <source>
        <dbReference type="Proteomes" id="UP001464378"/>
    </source>
</evidence>
<feature type="transmembrane region" description="Helical" evidence="2">
    <location>
        <begin position="113"/>
        <end position="133"/>
    </location>
</feature>
<evidence type="ECO:0000313" key="3">
    <source>
        <dbReference type="EMBL" id="MEQ2444936.1"/>
    </source>
</evidence>
<gene>
    <name evidence="3" type="ORF">WMO64_15890</name>
</gene>
<comment type="caution">
    <text evidence="3">The sequence shown here is derived from an EMBL/GenBank/DDBJ whole genome shotgun (WGS) entry which is preliminary data.</text>
</comment>
<protein>
    <submittedName>
        <fullName evidence="3">Uncharacterized protein</fullName>
    </submittedName>
</protein>
<dbReference type="Proteomes" id="UP001464378">
    <property type="component" value="Unassembled WGS sequence"/>
</dbReference>
<feature type="transmembrane region" description="Helical" evidence="2">
    <location>
        <begin position="84"/>
        <end position="107"/>
    </location>
</feature>
<evidence type="ECO:0000256" key="2">
    <source>
        <dbReference type="SAM" id="Phobius"/>
    </source>
</evidence>
<feature type="region of interest" description="Disordered" evidence="1">
    <location>
        <begin position="190"/>
        <end position="243"/>
    </location>
</feature>